<dbReference type="EMBL" id="CM041538">
    <property type="protein sequence ID" value="KAI3368209.1"/>
    <property type="molecule type" value="Genomic_DNA"/>
</dbReference>
<gene>
    <name evidence="1" type="ORF">L3Q82_007935</name>
</gene>
<sequence>MDSDICPADQSPWASLCSASVPVDVVQASGKTVAAPPVSEAEDLDSYNPIEPPPLDWRSDSSSEAGSAEDLDDPSFPPSLDSLDKASPGEQVLLPLDTVAPQELVGVVDEPVQDAEVELDEEDKAAGEEVEVRTEDLEGVEQSQEEVTLHDKECRVSKEGDANRKSGDEDHNRIHSLLSQLQLMGEEPHPSRLTPPHLAKHQFSSLSEPEACVPSLITDDSTETTGRGCSSPRATIETCWGCCSSQRSPHPITPAHPTEERWTL</sequence>
<reference evidence="1" key="1">
    <citation type="submission" date="2022-04" db="EMBL/GenBank/DDBJ databases">
        <title>Jade perch genome.</title>
        <authorList>
            <person name="Chao B."/>
        </authorList>
    </citation>
    <scope>NUCLEOTIDE SEQUENCE</scope>
    <source>
        <strain evidence="1">CB-2022</strain>
    </source>
</reference>
<comment type="caution">
    <text evidence="1">The sequence shown here is derived from an EMBL/GenBank/DDBJ whole genome shotgun (WGS) entry which is preliminary data.</text>
</comment>
<evidence type="ECO:0000313" key="1">
    <source>
        <dbReference type="EMBL" id="KAI3368209.1"/>
    </source>
</evidence>
<protein>
    <submittedName>
        <fullName evidence="1">Uncharacterized protein</fullName>
    </submittedName>
</protein>
<name>A0ACB8WK82_9TELE</name>
<accession>A0ACB8WK82</accession>
<evidence type="ECO:0000313" key="2">
    <source>
        <dbReference type="Proteomes" id="UP000831701"/>
    </source>
</evidence>
<organism evidence="1 2">
    <name type="scientific">Scortum barcoo</name>
    <name type="common">barcoo grunter</name>
    <dbReference type="NCBI Taxonomy" id="214431"/>
    <lineage>
        <taxon>Eukaryota</taxon>
        <taxon>Metazoa</taxon>
        <taxon>Chordata</taxon>
        <taxon>Craniata</taxon>
        <taxon>Vertebrata</taxon>
        <taxon>Euteleostomi</taxon>
        <taxon>Actinopterygii</taxon>
        <taxon>Neopterygii</taxon>
        <taxon>Teleostei</taxon>
        <taxon>Neoteleostei</taxon>
        <taxon>Acanthomorphata</taxon>
        <taxon>Eupercaria</taxon>
        <taxon>Centrarchiformes</taxon>
        <taxon>Terapontoidei</taxon>
        <taxon>Terapontidae</taxon>
        <taxon>Scortum</taxon>
    </lineage>
</organism>
<keyword evidence="2" id="KW-1185">Reference proteome</keyword>
<proteinExistence type="predicted"/>
<dbReference type="Proteomes" id="UP000831701">
    <property type="component" value="Chromosome 8"/>
</dbReference>